<dbReference type="RefSeq" id="WP_136349645.1">
    <property type="nucleotide sequence ID" value="NZ_SSOC01000006.1"/>
</dbReference>
<dbReference type="AlphaFoldDB" id="A0A4S4ATC6"/>
<accession>A0A4S4ATC6</accession>
<dbReference type="InterPro" id="IPR025508">
    <property type="entry name" value="DUF4395"/>
</dbReference>
<keyword evidence="1" id="KW-1133">Transmembrane helix</keyword>
<protein>
    <submittedName>
        <fullName evidence="3">DUF4395 domain-containing protein</fullName>
    </submittedName>
</protein>
<feature type="transmembrane region" description="Helical" evidence="1">
    <location>
        <begin position="105"/>
        <end position="133"/>
    </location>
</feature>
<evidence type="ECO:0000256" key="1">
    <source>
        <dbReference type="SAM" id="Phobius"/>
    </source>
</evidence>
<keyword evidence="4" id="KW-1185">Reference proteome</keyword>
<dbReference type="Pfam" id="PF14340">
    <property type="entry name" value="DUF4395"/>
    <property type="match status" value="1"/>
</dbReference>
<evidence type="ECO:0000313" key="3">
    <source>
        <dbReference type="EMBL" id="THF63165.1"/>
    </source>
</evidence>
<sequence length="140" mass="15441">MLRFDIPPVCSNAYRFQATMTFIVSAIYLFTPYQWAALIIALGGLLRGFVSPHKCLSYRLFASLTRKMGKSKMVNAGSKMFADKIAAIAGTAMVVSWLMGASFGAIPAVALLVFSFIDLSTGFCAACWVYGWWYRVRQPG</sequence>
<comment type="caution">
    <text evidence="3">The sequence shown here is derived from an EMBL/GenBank/DDBJ whole genome shotgun (WGS) entry which is preliminary data.</text>
</comment>
<evidence type="ECO:0000313" key="4">
    <source>
        <dbReference type="Proteomes" id="UP000308430"/>
    </source>
</evidence>
<dbReference type="EMBL" id="SSOC01000006">
    <property type="protein sequence ID" value="THF63165.1"/>
    <property type="molecule type" value="Genomic_DNA"/>
</dbReference>
<feature type="transmembrane region" description="Helical" evidence="1">
    <location>
        <begin position="81"/>
        <end position="99"/>
    </location>
</feature>
<organism evidence="3 4">
    <name type="scientific">Pseudothauera nasutitermitis</name>
    <dbReference type="NCBI Taxonomy" id="2565930"/>
    <lineage>
        <taxon>Bacteria</taxon>
        <taxon>Pseudomonadati</taxon>
        <taxon>Pseudomonadota</taxon>
        <taxon>Betaproteobacteria</taxon>
        <taxon>Rhodocyclales</taxon>
        <taxon>Zoogloeaceae</taxon>
        <taxon>Pseudothauera</taxon>
    </lineage>
</organism>
<dbReference type="Proteomes" id="UP000308430">
    <property type="component" value="Unassembled WGS sequence"/>
</dbReference>
<evidence type="ECO:0000259" key="2">
    <source>
        <dbReference type="Pfam" id="PF14340"/>
    </source>
</evidence>
<name>A0A4S4ATC6_9RHOO</name>
<gene>
    <name evidence="3" type="ORF">E6C76_18160</name>
</gene>
<reference evidence="3 4" key="1">
    <citation type="submission" date="2019-04" db="EMBL/GenBank/DDBJ databases">
        <title>Azoarcus nasutitermitis sp. nov. isolated from termite nest.</title>
        <authorList>
            <person name="Lin S.-Y."/>
            <person name="Hameed A."/>
            <person name="Hsu Y.-H."/>
            <person name="Young C.-C."/>
        </authorList>
    </citation>
    <scope>NUCLEOTIDE SEQUENCE [LARGE SCALE GENOMIC DNA]</scope>
    <source>
        <strain evidence="3 4">CC-YHH838</strain>
    </source>
</reference>
<proteinExistence type="predicted"/>
<feature type="domain" description="DUF4395" evidence="2">
    <location>
        <begin position="12"/>
        <end position="135"/>
    </location>
</feature>
<keyword evidence="1" id="KW-0812">Transmembrane</keyword>
<dbReference type="OrthoDB" id="9180726at2"/>
<keyword evidence="1" id="KW-0472">Membrane</keyword>